<protein>
    <recommendedName>
        <fullName evidence="3">DUF2493 domain-containing protein</fullName>
    </recommendedName>
</protein>
<name>A0A7G6WVV3_9ACTN</name>
<accession>A0A7G6WVV3</accession>
<sequence>MPNVIARRADEEGPVKAASRLRPSHVLLVTGARSWNNEAYMRASFRDTWQAWGPSNVTHPLLLSGHCPADRLGRGADAMAEKLWELAGFEVFPVPADWKAHGRRAGFVRNQQMVDVVVSLRARGSVVRCLAYLDLCRKPACFQRANEQLMPQLAGHFSHGTVDCRAAAVRAGLETLDVVSPSLVPV</sequence>
<dbReference type="Proteomes" id="UP000515563">
    <property type="component" value="Chromosome"/>
</dbReference>
<dbReference type="RefSeq" id="WP_185447013.1">
    <property type="nucleotide sequence ID" value="NZ_CP043661.1"/>
</dbReference>
<reference evidence="1 2" key="2">
    <citation type="journal article" date="2020" name="Microbiol. Resour. Announc.">
        <title>Antarctic desert soil bacteria exhibit high novel natural product potential, evaluated through long-read genome sequencing and comparative genomics.</title>
        <authorList>
            <person name="Benaud N."/>
            <person name="Edwards R.J."/>
            <person name="Amos T.G."/>
            <person name="D'Agostino P.M."/>
            <person name="Gutierrez-Chavez C."/>
            <person name="Montgomery K."/>
            <person name="Nicetic I."/>
            <person name="Ferrari B.C."/>
        </authorList>
    </citation>
    <scope>NUCLEOTIDE SEQUENCE [LARGE SCALE GENOMIC DNA]</scope>
    <source>
        <strain evidence="1 2">SPB151</strain>
    </source>
</reference>
<evidence type="ECO:0000313" key="2">
    <source>
        <dbReference type="Proteomes" id="UP000515563"/>
    </source>
</evidence>
<keyword evidence="2" id="KW-1185">Reference proteome</keyword>
<proteinExistence type="predicted"/>
<organism evidence="1 2">
    <name type="scientific">Kribbella qitaiheensis</name>
    <dbReference type="NCBI Taxonomy" id="1544730"/>
    <lineage>
        <taxon>Bacteria</taxon>
        <taxon>Bacillati</taxon>
        <taxon>Actinomycetota</taxon>
        <taxon>Actinomycetes</taxon>
        <taxon>Propionibacteriales</taxon>
        <taxon>Kribbellaceae</taxon>
        <taxon>Kribbella</taxon>
    </lineage>
</organism>
<dbReference type="AlphaFoldDB" id="A0A7G6WVV3"/>
<evidence type="ECO:0000313" key="1">
    <source>
        <dbReference type="EMBL" id="QNE18118.1"/>
    </source>
</evidence>
<reference evidence="2" key="1">
    <citation type="submission" date="2019-09" db="EMBL/GenBank/DDBJ databases">
        <title>Antimicrobial potential of Antarctic Bacteria.</title>
        <authorList>
            <person name="Benaud N."/>
            <person name="Edwards R.J."/>
            <person name="Ferrari B.C."/>
        </authorList>
    </citation>
    <scope>NUCLEOTIDE SEQUENCE [LARGE SCALE GENOMIC DNA]</scope>
    <source>
        <strain evidence="2">SPB151</strain>
    </source>
</reference>
<gene>
    <name evidence="1" type="ORF">F1D05_09740</name>
</gene>
<dbReference type="KEGG" id="kqi:F1D05_09740"/>
<evidence type="ECO:0008006" key="3">
    <source>
        <dbReference type="Google" id="ProtNLM"/>
    </source>
</evidence>
<dbReference type="EMBL" id="CP043661">
    <property type="protein sequence ID" value="QNE18118.1"/>
    <property type="molecule type" value="Genomic_DNA"/>
</dbReference>